<organism evidence="2">
    <name type="scientific">Klebsiella pneumoniae</name>
    <dbReference type="NCBI Taxonomy" id="573"/>
    <lineage>
        <taxon>Bacteria</taxon>
        <taxon>Pseudomonadati</taxon>
        <taxon>Pseudomonadota</taxon>
        <taxon>Gammaproteobacteria</taxon>
        <taxon>Enterobacterales</taxon>
        <taxon>Enterobacteriaceae</taxon>
        <taxon>Klebsiella/Raoultella group</taxon>
        <taxon>Klebsiella</taxon>
        <taxon>Klebsiella pneumoniae complex</taxon>
    </lineage>
</organism>
<dbReference type="Proteomes" id="UP000234439">
    <property type="component" value="Unassembled WGS sequence"/>
</dbReference>
<proteinExistence type="predicted"/>
<evidence type="ECO:0000313" key="3">
    <source>
        <dbReference type="Proteomes" id="UP000234439"/>
    </source>
</evidence>
<reference evidence="2" key="2">
    <citation type="submission" date="2019-03" db="EMBL/GenBank/DDBJ databases">
        <authorList>
            <consortium name="Pathogen Informatics"/>
        </authorList>
    </citation>
    <scope>NUCLEOTIDE SEQUENCE</scope>
    <source>
        <strain evidence="2">5012STDY7626451</strain>
    </source>
</reference>
<dbReference type="EMBL" id="CAAHCX010000003">
    <property type="protein sequence ID" value="VGM05532.1"/>
    <property type="molecule type" value="Genomic_DNA"/>
</dbReference>
<accession>A0A486RUX1</accession>
<name>A0A486RUX1_KLEPN</name>
<sequence length="119" mass="13531">MSSCMAVVLNGITEVKYFPFHDCASAEVATDMADEWRYAAIEAIGWDEAHRFHLRAVRPVVVFRTVNGSIVECDPFDVDIDPAVSADRDYHLCAFGFDRERRYSGYWDLDGAEIIEYIA</sequence>
<protein>
    <submittedName>
        <fullName evidence="2">Uncharacterized protein</fullName>
    </submittedName>
</protein>
<reference evidence="1 3" key="1">
    <citation type="journal article" date="2017" name="J. Infect. Dis.">
        <title>An Analysis of the Epidemic of Klebsiella pneumoniae Carbapenemase-Producing K. pneumoniae: Convergence of Two Evolutionary Mechanisms Creates the Perfect Storm.</title>
        <authorList>
            <person name="Rojas L.J."/>
            <person name="Weinstock G.M."/>
            <person name="De La Cadena E."/>
            <person name="Diaz L."/>
            <person name="Rios R."/>
            <person name="Hanson B.M."/>
            <person name="Brown J.S."/>
            <person name="Vats P."/>
            <person name="Phillips D.S."/>
            <person name="Nguyen H."/>
            <person name="Hujer K.M."/>
            <person name="Correa A."/>
            <person name="Adams M.D."/>
            <person name="Perez F."/>
            <person name="Sodergren E."/>
            <person name="Narechania A."/>
            <person name="Planet P.J."/>
            <person name="Villegas M.V."/>
            <person name="Bonomo R.A."/>
            <person name="Arias C.A."/>
        </authorList>
    </citation>
    <scope>NUCLEOTIDE SEQUENCE [LARGE SCALE GENOMIC DNA]</scope>
    <source>
        <strain evidence="1 3">COL-Kpn30</strain>
    </source>
</reference>
<dbReference type="AlphaFoldDB" id="A0A486RUX1"/>
<dbReference type="RefSeq" id="WP_024623194.1">
    <property type="nucleotide sequence ID" value="NZ_CAAGTE010000014.1"/>
</dbReference>
<dbReference type="EMBL" id="NCMJ01000309">
    <property type="protein sequence ID" value="PLE23770.1"/>
    <property type="molecule type" value="Genomic_DNA"/>
</dbReference>
<evidence type="ECO:0000313" key="1">
    <source>
        <dbReference type="EMBL" id="PLE23770.1"/>
    </source>
</evidence>
<evidence type="ECO:0000313" key="2">
    <source>
        <dbReference type="EMBL" id="VGM05532.1"/>
    </source>
</evidence>
<gene>
    <name evidence="1" type="ORF">B6I68_31575</name>
    <name evidence="2" type="ORF">SAMEA4873653_02767</name>
</gene>